<feature type="domain" description="Nitroreductase" evidence="1">
    <location>
        <begin position="178"/>
        <end position="366"/>
    </location>
</feature>
<dbReference type="InterPro" id="IPR030965">
    <property type="entry name" value="SagB-rel_DH_2"/>
</dbReference>
<dbReference type="STRING" id="551987.SAMN05192549_110101"/>
<dbReference type="EMBL" id="FRCX01000010">
    <property type="protein sequence ID" value="SHN39951.1"/>
    <property type="molecule type" value="Genomic_DNA"/>
</dbReference>
<accession>A0A1M7R4J1</accession>
<name>A0A1M7R4J1_9BURK</name>
<dbReference type="Proteomes" id="UP000184339">
    <property type="component" value="Unassembled WGS sequence"/>
</dbReference>
<dbReference type="OrthoDB" id="9802775at2"/>
<dbReference type="Gene3D" id="3.40.109.10">
    <property type="entry name" value="NADH Oxidase"/>
    <property type="match status" value="1"/>
</dbReference>
<dbReference type="AlphaFoldDB" id="A0A1M7R4J1"/>
<keyword evidence="3" id="KW-1185">Reference proteome</keyword>
<dbReference type="PANTHER" id="PTHR43745:SF2">
    <property type="entry name" value="NITROREDUCTASE MJ1384-RELATED"/>
    <property type="match status" value="1"/>
</dbReference>
<dbReference type="InterPro" id="IPR052544">
    <property type="entry name" value="Bacteriocin_Proc_Enz"/>
</dbReference>
<dbReference type="NCBIfam" id="TIGR03605">
    <property type="entry name" value="antibiot_sagB"/>
    <property type="match status" value="1"/>
</dbReference>
<dbReference type="CDD" id="cd02142">
    <property type="entry name" value="McbC_SagB-like_oxidoreductase"/>
    <property type="match status" value="1"/>
</dbReference>
<dbReference type="SUPFAM" id="SSF55469">
    <property type="entry name" value="FMN-dependent nitroreductase-like"/>
    <property type="match status" value="1"/>
</dbReference>
<dbReference type="InterPro" id="IPR000415">
    <property type="entry name" value="Nitroreductase-like"/>
</dbReference>
<proteinExistence type="predicted"/>
<sequence>MKIRRCAVLYMESREKLSIDWRTVLAGGSALAATTQWLALAPHLDQELPVTAEELAALGGLSHTVWTTRAEAEQRYGEATIASLLKQGLLIGDTTEHADAQARDDTLRATHWRPLSALTHTFGRWREVSSDNGMEAPSFQALLEMFGEPPPPTLDLPAEGALKLPAVRSGLLDEQLFKRYTGRNFDLQASIPLAVAARLLQRTFGAQEVRMVGPHASVLKKTSPSGGGLHPVEAFVLAQRVDGVTPGLYHYHPIEHELRPVRTMDSATAAELAKQMLADQHWLADAPLQVVMVARMERSFWKYRNHQKAYRALALDTGHLSQTFYLLAAEAGLPAFVTAAINDVDIEQELGLDHLRHAVVAICGCGPARGGVRSMVELRYGETDAL</sequence>
<dbReference type="InterPro" id="IPR029479">
    <property type="entry name" value="Nitroreductase"/>
</dbReference>
<dbReference type="GO" id="GO:0016491">
    <property type="term" value="F:oxidoreductase activity"/>
    <property type="evidence" value="ECO:0007669"/>
    <property type="project" value="InterPro"/>
</dbReference>
<dbReference type="PANTHER" id="PTHR43745">
    <property type="entry name" value="NITROREDUCTASE MJ1384-RELATED"/>
    <property type="match status" value="1"/>
</dbReference>
<gene>
    <name evidence="2" type="ORF">SAMN05192549_110101</name>
</gene>
<dbReference type="Pfam" id="PF00881">
    <property type="entry name" value="Nitroreductase"/>
    <property type="match status" value="1"/>
</dbReference>
<reference evidence="3" key="1">
    <citation type="submission" date="2016-11" db="EMBL/GenBank/DDBJ databases">
        <authorList>
            <person name="Varghese N."/>
            <person name="Submissions S."/>
        </authorList>
    </citation>
    <scope>NUCLEOTIDE SEQUENCE [LARGE SCALE GENOMIC DNA]</scope>
    <source>
        <strain evidence="3">Sac-22</strain>
    </source>
</reference>
<evidence type="ECO:0000259" key="1">
    <source>
        <dbReference type="Pfam" id="PF00881"/>
    </source>
</evidence>
<protein>
    <submittedName>
        <fullName evidence="2">Putative peptide maturation dehydrogenase</fullName>
    </submittedName>
</protein>
<evidence type="ECO:0000313" key="2">
    <source>
        <dbReference type="EMBL" id="SHN39951.1"/>
    </source>
</evidence>
<dbReference type="InterPro" id="IPR020051">
    <property type="entry name" value="SagB-type_dehydrogenase"/>
</dbReference>
<dbReference type="NCBIfam" id="TIGR04511">
    <property type="entry name" value="SagB_rel_DH_2"/>
    <property type="match status" value="1"/>
</dbReference>
<dbReference type="RefSeq" id="WP_072787420.1">
    <property type="nucleotide sequence ID" value="NZ_FRCX01000010.1"/>
</dbReference>
<organism evidence="2 3">
    <name type="scientific">Duganella sacchari</name>
    <dbReference type="NCBI Taxonomy" id="551987"/>
    <lineage>
        <taxon>Bacteria</taxon>
        <taxon>Pseudomonadati</taxon>
        <taxon>Pseudomonadota</taxon>
        <taxon>Betaproteobacteria</taxon>
        <taxon>Burkholderiales</taxon>
        <taxon>Oxalobacteraceae</taxon>
        <taxon>Telluria group</taxon>
        <taxon>Duganella</taxon>
    </lineage>
</organism>
<evidence type="ECO:0000313" key="3">
    <source>
        <dbReference type="Proteomes" id="UP000184339"/>
    </source>
</evidence>